<dbReference type="KEGG" id="edi:EDI_126720"/>
<feature type="compositionally biased region" description="Polar residues" evidence="1">
    <location>
        <begin position="89"/>
        <end position="100"/>
    </location>
</feature>
<evidence type="ECO:0000313" key="3">
    <source>
        <dbReference type="Proteomes" id="UP000008076"/>
    </source>
</evidence>
<proteinExistence type="predicted"/>
<dbReference type="EMBL" id="DS549512">
    <property type="protein sequence ID" value="EDR25469.1"/>
    <property type="molecule type" value="Genomic_DNA"/>
</dbReference>
<evidence type="ECO:0000313" key="2">
    <source>
        <dbReference type="EMBL" id="EDR25469.1"/>
    </source>
</evidence>
<keyword evidence="3" id="KW-1185">Reference proteome</keyword>
<dbReference type="VEuPathDB" id="AmoebaDB:EDI_126720"/>
<dbReference type="AlphaFoldDB" id="B0EJ25"/>
<dbReference type="GeneID" id="5883287"/>
<sequence>MKIEINELKNKLKNLWGEAVTEVGKVIIQKVEDVSDVAVSFFDIYSLIQQFKIKDILDYMLTQNKITNNSQQGGNDNHPTNNTNKQNNSSKISLYNNNTPLGRTIKTINITQE</sequence>
<evidence type="ECO:0000256" key="1">
    <source>
        <dbReference type="SAM" id="MobiDB-lite"/>
    </source>
</evidence>
<feature type="region of interest" description="Disordered" evidence="1">
    <location>
        <begin position="67"/>
        <end position="100"/>
    </location>
</feature>
<accession>B0EJ25</accession>
<feature type="compositionally biased region" description="Low complexity" evidence="1">
    <location>
        <begin position="75"/>
        <end position="88"/>
    </location>
</feature>
<dbReference type="RefSeq" id="XP_001738212.1">
    <property type="nucleotide sequence ID" value="XM_001738160.1"/>
</dbReference>
<organism evidence="3">
    <name type="scientific">Entamoeba dispar (strain ATCC PRA-260 / SAW760)</name>
    <dbReference type="NCBI Taxonomy" id="370354"/>
    <lineage>
        <taxon>Eukaryota</taxon>
        <taxon>Amoebozoa</taxon>
        <taxon>Evosea</taxon>
        <taxon>Archamoebae</taxon>
        <taxon>Mastigamoebida</taxon>
        <taxon>Entamoebidae</taxon>
        <taxon>Entamoeba</taxon>
    </lineage>
</organism>
<gene>
    <name evidence="2" type="ORF">EDI_126720</name>
</gene>
<dbReference type="Proteomes" id="UP000008076">
    <property type="component" value="Unassembled WGS sequence"/>
</dbReference>
<name>B0EJ25_ENTDS</name>
<protein>
    <submittedName>
        <fullName evidence="2">Uncharacterized protein</fullName>
    </submittedName>
</protein>
<reference evidence="3" key="1">
    <citation type="submission" date="2007-12" db="EMBL/GenBank/DDBJ databases">
        <title>Annotation of Entamoeba dispar SAW760.</title>
        <authorList>
            <person name="Lorenzi H."/>
            <person name="Inman J."/>
            <person name="Schobel S."/>
            <person name="Amedeo P."/>
            <person name="Caler E."/>
        </authorList>
    </citation>
    <scope>NUCLEOTIDE SEQUENCE [LARGE SCALE GENOMIC DNA]</scope>
    <source>
        <strain evidence="3">ATCC PRA-260 / SAW760</strain>
    </source>
</reference>